<comment type="pathway">
    <text evidence="12">Steroid hormone biosynthesis; dafachronic acid biosynthesis.</text>
</comment>
<dbReference type="InterPro" id="IPR050584">
    <property type="entry name" value="Cholesterol_7-desaturase"/>
</dbReference>
<keyword evidence="7" id="KW-1133">Transmembrane helix</keyword>
<evidence type="ECO:0000256" key="13">
    <source>
        <dbReference type="ARBA" id="ARBA00025729"/>
    </source>
</evidence>
<dbReference type="Gene3D" id="3.90.380.10">
    <property type="entry name" value="Naphthalene 1,2-dioxygenase Alpha Subunit, Chain A, domain 1"/>
    <property type="match status" value="1"/>
</dbReference>
<evidence type="ECO:0000256" key="6">
    <source>
        <dbReference type="ARBA" id="ARBA00022723"/>
    </source>
</evidence>
<proteinExistence type="inferred from homology"/>
<dbReference type="Pfam" id="PF19298">
    <property type="entry name" value="KshA_C"/>
    <property type="match status" value="1"/>
</dbReference>
<dbReference type="SUPFAM" id="SSF55961">
    <property type="entry name" value="Bet v1-like"/>
    <property type="match status" value="1"/>
</dbReference>
<dbReference type="GO" id="GO:0008203">
    <property type="term" value="P:cholesterol metabolic process"/>
    <property type="evidence" value="ECO:0007669"/>
    <property type="project" value="InterPro"/>
</dbReference>
<evidence type="ECO:0000256" key="15">
    <source>
        <dbReference type="ARBA" id="ARBA00047853"/>
    </source>
</evidence>
<evidence type="ECO:0000256" key="2">
    <source>
        <dbReference type="ARBA" id="ARBA00004370"/>
    </source>
</evidence>
<dbReference type="GO" id="GO:0051537">
    <property type="term" value="F:2 iron, 2 sulfur cluster binding"/>
    <property type="evidence" value="ECO:0007669"/>
    <property type="project" value="UniProtKB-KW"/>
</dbReference>
<dbReference type="Proteomes" id="UP000321039">
    <property type="component" value="Unassembled WGS sequence"/>
</dbReference>
<dbReference type="PANTHER" id="PTHR21266:SF32">
    <property type="entry name" value="CHOLESTEROL 7-DESATURASE NVD"/>
    <property type="match status" value="1"/>
</dbReference>
<dbReference type="RefSeq" id="WP_148066397.1">
    <property type="nucleotide sequence ID" value="NZ_VRZA01000001.1"/>
</dbReference>
<keyword evidence="11" id="KW-0472">Membrane</keyword>
<evidence type="ECO:0000256" key="10">
    <source>
        <dbReference type="ARBA" id="ARBA00023014"/>
    </source>
</evidence>
<keyword evidence="10" id="KW-0411">Iron-sulfur</keyword>
<evidence type="ECO:0000256" key="5">
    <source>
        <dbReference type="ARBA" id="ARBA00022714"/>
    </source>
</evidence>
<comment type="caution">
    <text evidence="18">The sequence shown here is derived from an EMBL/GenBank/DDBJ whole genome shotgun (WGS) entry which is preliminary data.</text>
</comment>
<accession>A0A5C9A973</accession>
<evidence type="ECO:0000313" key="18">
    <source>
        <dbReference type="EMBL" id="TXS96127.1"/>
    </source>
</evidence>
<evidence type="ECO:0000256" key="9">
    <source>
        <dbReference type="ARBA" id="ARBA00023004"/>
    </source>
</evidence>
<dbReference type="EC" id="1.14.19.21" evidence="14"/>
<dbReference type="AlphaFoldDB" id="A0A5C9A973"/>
<evidence type="ECO:0000256" key="8">
    <source>
        <dbReference type="ARBA" id="ARBA00023002"/>
    </source>
</evidence>
<dbReference type="GO" id="GO:0005737">
    <property type="term" value="C:cytoplasm"/>
    <property type="evidence" value="ECO:0007669"/>
    <property type="project" value="TreeGrafter"/>
</dbReference>
<dbReference type="SUPFAM" id="SSF50022">
    <property type="entry name" value="ISP domain"/>
    <property type="match status" value="1"/>
</dbReference>
<keyword evidence="5" id="KW-0001">2Fe-2S</keyword>
<dbReference type="GO" id="GO:0046872">
    <property type="term" value="F:metal ion binding"/>
    <property type="evidence" value="ECO:0007669"/>
    <property type="project" value="UniProtKB-KW"/>
</dbReference>
<comment type="pathway">
    <text evidence="3">Hormone biosynthesis.</text>
</comment>
<evidence type="ECO:0000259" key="17">
    <source>
        <dbReference type="PROSITE" id="PS51296"/>
    </source>
</evidence>
<keyword evidence="8" id="KW-0560">Oxidoreductase</keyword>
<dbReference type="PROSITE" id="PS51296">
    <property type="entry name" value="RIESKE"/>
    <property type="match status" value="1"/>
</dbReference>
<comment type="cofactor">
    <cofactor evidence="1">
        <name>Fe cation</name>
        <dbReference type="ChEBI" id="CHEBI:24875"/>
    </cofactor>
</comment>
<evidence type="ECO:0000256" key="3">
    <source>
        <dbReference type="ARBA" id="ARBA00004972"/>
    </source>
</evidence>
<evidence type="ECO:0000256" key="12">
    <source>
        <dbReference type="ARBA" id="ARBA00025712"/>
    </source>
</evidence>
<dbReference type="GO" id="GO:0016020">
    <property type="term" value="C:membrane"/>
    <property type="evidence" value="ECO:0007669"/>
    <property type="project" value="UniProtKB-SubCell"/>
</dbReference>
<dbReference type="PANTHER" id="PTHR21266">
    <property type="entry name" value="IRON-SULFUR DOMAIN CONTAINING PROTEIN"/>
    <property type="match status" value="1"/>
</dbReference>
<dbReference type="GO" id="GO:0170056">
    <property type="term" value="F:cholesterol 7-desaturase [NAD(P)H] activity"/>
    <property type="evidence" value="ECO:0007669"/>
    <property type="project" value="UniProtKB-EC"/>
</dbReference>
<organism evidence="18 19">
    <name type="scientific">Parahaliea maris</name>
    <dbReference type="NCBI Taxonomy" id="2716870"/>
    <lineage>
        <taxon>Bacteria</taxon>
        <taxon>Pseudomonadati</taxon>
        <taxon>Pseudomonadota</taxon>
        <taxon>Gammaproteobacteria</taxon>
        <taxon>Cellvibrionales</taxon>
        <taxon>Halieaceae</taxon>
        <taxon>Parahaliea</taxon>
    </lineage>
</organism>
<keyword evidence="4" id="KW-0812">Transmembrane</keyword>
<dbReference type="InterPro" id="IPR036922">
    <property type="entry name" value="Rieske_2Fe-2S_sf"/>
</dbReference>
<comment type="catalytic activity">
    <reaction evidence="16">
        <text>cholesterol + NADPH + O2 + H(+) = 7-dehydrocholesterol + NADP(+) + 2 H2O</text>
        <dbReference type="Rhea" id="RHEA:45024"/>
        <dbReference type="ChEBI" id="CHEBI:15377"/>
        <dbReference type="ChEBI" id="CHEBI:15378"/>
        <dbReference type="ChEBI" id="CHEBI:15379"/>
        <dbReference type="ChEBI" id="CHEBI:16113"/>
        <dbReference type="ChEBI" id="CHEBI:17759"/>
        <dbReference type="ChEBI" id="CHEBI:57783"/>
        <dbReference type="ChEBI" id="CHEBI:58349"/>
        <dbReference type="EC" id="1.14.19.21"/>
    </reaction>
    <physiologicalReaction direction="left-to-right" evidence="16">
        <dbReference type="Rhea" id="RHEA:45025"/>
    </physiologicalReaction>
</comment>
<evidence type="ECO:0000256" key="1">
    <source>
        <dbReference type="ARBA" id="ARBA00001962"/>
    </source>
</evidence>
<evidence type="ECO:0000256" key="11">
    <source>
        <dbReference type="ARBA" id="ARBA00023136"/>
    </source>
</evidence>
<comment type="catalytic activity">
    <reaction evidence="15">
        <text>cholesterol + NADH + O2 + H(+) = 7-dehydrocholesterol + NAD(+) + 2 H2O</text>
        <dbReference type="Rhea" id="RHEA:51644"/>
        <dbReference type="ChEBI" id="CHEBI:15377"/>
        <dbReference type="ChEBI" id="CHEBI:15378"/>
        <dbReference type="ChEBI" id="CHEBI:15379"/>
        <dbReference type="ChEBI" id="CHEBI:16113"/>
        <dbReference type="ChEBI" id="CHEBI:17759"/>
        <dbReference type="ChEBI" id="CHEBI:57540"/>
        <dbReference type="ChEBI" id="CHEBI:57945"/>
        <dbReference type="EC" id="1.14.19.21"/>
    </reaction>
    <physiologicalReaction direction="left-to-right" evidence="15">
        <dbReference type="Rhea" id="RHEA:51645"/>
    </physiologicalReaction>
</comment>
<evidence type="ECO:0000256" key="14">
    <source>
        <dbReference type="ARBA" id="ARBA00026095"/>
    </source>
</evidence>
<evidence type="ECO:0000256" key="4">
    <source>
        <dbReference type="ARBA" id="ARBA00022692"/>
    </source>
</evidence>
<dbReference type="InterPro" id="IPR045605">
    <property type="entry name" value="KshA-like_C"/>
</dbReference>
<evidence type="ECO:0000256" key="16">
    <source>
        <dbReference type="ARBA" id="ARBA00049548"/>
    </source>
</evidence>
<evidence type="ECO:0000313" key="19">
    <source>
        <dbReference type="Proteomes" id="UP000321039"/>
    </source>
</evidence>
<gene>
    <name evidence="18" type="ORF">FV139_01085</name>
</gene>
<keyword evidence="6" id="KW-0479">Metal-binding</keyword>
<sequence>MNSRLGLPMPYGWYVVAYTDDIAVGESKPLQYFGKELVMFRAESGKVSVLDAYCPHLGAHLGYGIHGSSGGGRVEGESIVCPFHAWKFDGDGMCTDVPYAKAIPPKVKDKQCLVSYPTEEMNQCIYVWYHPEGIAPLWQPERFPEAESDDWAPLDRHEWHIHTSCQEMAENGYDGAHFRYVHQTASMPDSNINFEDHTSLTVNRADLETPRGTVEGSITSRGVGPGQGYTRFEGIANTLLLGQVTPVNEDTVHVRFAFTQPKRDGKVVEGGVNAAIVADICKQITEDMPIWENKIYREQPALCDGDGPIAKFRKWYSQFYA</sequence>
<feature type="domain" description="Rieske" evidence="17">
    <location>
        <begin position="13"/>
        <end position="127"/>
    </location>
</feature>
<reference evidence="18 19" key="1">
    <citation type="submission" date="2019-08" db="EMBL/GenBank/DDBJ databases">
        <title>Parahaliea maris sp. nov., isolated from the surface seawater.</title>
        <authorList>
            <person name="Liu Y."/>
        </authorList>
    </citation>
    <scope>NUCLEOTIDE SEQUENCE [LARGE SCALE GENOMIC DNA]</scope>
    <source>
        <strain evidence="18 19">HSLHS9</strain>
    </source>
</reference>
<comment type="similarity">
    <text evidence="13">Belongs to the cholesterol 7-desaturase family.</text>
</comment>
<name>A0A5C9A973_9GAMM</name>
<keyword evidence="19" id="KW-1185">Reference proteome</keyword>
<keyword evidence="9" id="KW-0408">Iron</keyword>
<comment type="subcellular location">
    <subcellularLocation>
        <location evidence="2">Membrane</location>
    </subcellularLocation>
</comment>
<dbReference type="CDD" id="cd03469">
    <property type="entry name" value="Rieske_RO_Alpha_N"/>
    <property type="match status" value="1"/>
</dbReference>
<protein>
    <recommendedName>
        <fullName evidence="14">cholesterol 7-desaturase</fullName>
        <ecNumber evidence="14">1.14.19.21</ecNumber>
    </recommendedName>
</protein>
<dbReference type="EMBL" id="VRZA01000001">
    <property type="protein sequence ID" value="TXS96127.1"/>
    <property type="molecule type" value="Genomic_DNA"/>
</dbReference>
<evidence type="ECO:0000256" key="7">
    <source>
        <dbReference type="ARBA" id="ARBA00022989"/>
    </source>
</evidence>
<dbReference type="Gene3D" id="2.102.10.10">
    <property type="entry name" value="Rieske [2Fe-2S] iron-sulphur domain"/>
    <property type="match status" value="1"/>
</dbReference>
<dbReference type="Pfam" id="PF00355">
    <property type="entry name" value="Rieske"/>
    <property type="match status" value="1"/>
</dbReference>
<dbReference type="InterPro" id="IPR017941">
    <property type="entry name" value="Rieske_2Fe-2S"/>
</dbReference>